<keyword evidence="5" id="KW-0539">Nucleus</keyword>
<dbReference type="CDD" id="cd06257">
    <property type="entry name" value="DnaJ"/>
    <property type="match status" value="1"/>
</dbReference>
<dbReference type="SMART" id="SM00271">
    <property type="entry name" value="DnaJ"/>
    <property type="match status" value="1"/>
</dbReference>
<feature type="compositionally biased region" description="Basic and acidic residues" evidence="6">
    <location>
        <begin position="287"/>
        <end position="309"/>
    </location>
</feature>
<dbReference type="Pfam" id="PF00226">
    <property type="entry name" value="DnaJ"/>
    <property type="match status" value="1"/>
</dbReference>
<keyword evidence="3" id="KW-0963">Cytoplasm</keyword>
<feature type="region of interest" description="Disordered" evidence="6">
    <location>
        <begin position="111"/>
        <end position="130"/>
    </location>
</feature>
<dbReference type="PRINTS" id="PR00625">
    <property type="entry name" value="JDOMAIN"/>
</dbReference>
<gene>
    <name evidence="8" type="ORF">N0V93_006122</name>
</gene>
<dbReference type="AlphaFoldDB" id="A0A9W8YR32"/>
<feature type="region of interest" description="Disordered" evidence="6">
    <location>
        <begin position="139"/>
        <end position="318"/>
    </location>
</feature>
<accession>A0A9W8YR32</accession>
<feature type="compositionally biased region" description="Low complexity" evidence="6">
    <location>
        <begin position="113"/>
        <end position="130"/>
    </location>
</feature>
<evidence type="ECO:0000256" key="5">
    <source>
        <dbReference type="ARBA" id="ARBA00023242"/>
    </source>
</evidence>
<dbReference type="InterPro" id="IPR001623">
    <property type="entry name" value="DnaJ_domain"/>
</dbReference>
<feature type="region of interest" description="Disordered" evidence="6">
    <location>
        <begin position="335"/>
        <end position="457"/>
    </location>
</feature>
<dbReference type="EMBL" id="JAPEVB010000004">
    <property type="protein sequence ID" value="KAJ4388663.1"/>
    <property type="molecule type" value="Genomic_DNA"/>
</dbReference>
<evidence type="ECO:0000313" key="9">
    <source>
        <dbReference type="Proteomes" id="UP001140453"/>
    </source>
</evidence>
<keyword evidence="4" id="KW-0143">Chaperone</keyword>
<evidence type="ECO:0000256" key="2">
    <source>
        <dbReference type="ARBA" id="ARBA00004496"/>
    </source>
</evidence>
<feature type="compositionally biased region" description="Polar residues" evidence="6">
    <location>
        <begin position="386"/>
        <end position="399"/>
    </location>
</feature>
<protein>
    <recommendedName>
        <fullName evidence="7">J domain-containing protein</fullName>
    </recommendedName>
</protein>
<evidence type="ECO:0000256" key="6">
    <source>
        <dbReference type="SAM" id="MobiDB-lite"/>
    </source>
</evidence>
<evidence type="ECO:0000313" key="8">
    <source>
        <dbReference type="EMBL" id="KAJ4388663.1"/>
    </source>
</evidence>
<name>A0A9W8YR32_9PEZI</name>
<dbReference type="GO" id="GO:0005737">
    <property type="term" value="C:cytoplasm"/>
    <property type="evidence" value="ECO:0007669"/>
    <property type="project" value="UniProtKB-SubCell"/>
</dbReference>
<reference evidence="8" key="1">
    <citation type="submission" date="2022-10" db="EMBL/GenBank/DDBJ databases">
        <title>Tapping the CABI collections for fungal endophytes: first genome assemblies for Collariella, Neodidymelliopsis, Ascochyta clinopodiicola, Didymella pomorum, Didymosphaeria variabile, Neocosmospora piperis and Neocucurbitaria cava.</title>
        <authorList>
            <person name="Hill R."/>
        </authorList>
    </citation>
    <scope>NUCLEOTIDE SEQUENCE</scope>
    <source>
        <strain evidence="8">IMI 355082</strain>
    </source>
</reference>
<dbReference type="GO" id="GO:0005681">
    <property type="term" value="C:spliceosomal complex"/>
    <property type="evidence" value="ECO:0007669"/>
    <property type="project" value="TreeGrafter"/>
</dbReference>
<dbReference type="OrthoDB" id="10250354at2759"/>
<evidence type="ECO:0000256" key="4">
    <source>
        <dbReference type="ARBA" id="ARBA00023186"/>
    </source>
</evidence>
<comment type="subcellular location">
    <subcellularLocation>
        <location evidence="2">Cytoplasm</location>
    </subcellularLocation>
    <subcellularLocation>
        <location evidence="1">Nucleus</location>
    </subcellularLocation>
</comment>
<dbReference type="InterPro" id="IPR052094">
    <property type="entry name" value="Pre-mRNA-splicing_ERAD"/>
</dbReference>
<dbReference type="InterPro" id="IPR036869">
    <property type="entry name" value="J_dom_sf"/>
</dbReference>
<proteinExistence type="predicted"/>
<keyword evidence="9" id="KW-1185">Reference proteome</keyword>
<feature type="compositionally biased region" description="Basic and acidic residues" evidence="6">
    <location>
        <begin position="139"/>
        <end position="262"/>
    </location>
</feature>
<dbReference type="PROSITE" id="PS50076">
    <property type="entry name" value="DNAJ_2"/>
    <property type="match status" value="1"/>
</dbReference>
<comment type="caution">
    <text evidence="8">The sequence shown here is derived from an EMBL/GenBank/DDBJ whole genome shotgun (WGS) entry which is preliminary data.</text>
</comment>
<sequence length="531" mass="61539">MATTATSDPYRILGVDTSADSAAIKKAYRKLVLSCHPDKVTDESLKAIKQEEFHQIQQAYETIGDPDKRTKYDLELKAKKLREERDRAIPKGSTTQSRNVNINIYTAAHPSEYRSSSSKHSPSKPASYKPYSAEFSKSCEHDIPNRSRAYQEEKKTRRTYSDERLSDERKRRDDDRERERVLRRRQEEEDERRRRQARRDKEERDMKERARAKEAQKKREREQRELQEREDRIRAEIKAEKKAKERAAELKRKQDLAEEKLRAKMRSQEQTSEEDDDRRSRAKKAFKKESPRDKTPSKYRERSSPRDEPVPDLPTSTAAALESKMAYAALYIRGQQAKKSSKTSPKHNADTPTFSDAYPDPEQWKPKRRVSGEKPPKAAAEAIINDATSPLTSPGTQQAPPRLHKSYTMDPVSATADPRPSLGRSQTFDQEAFTRSMGPERPRMSRQRTSIDEEDYYTPRVQKYTVRPDRTVYETSQHREPYVAGGIFPKVKTTQSYGPEVVSHSKRYDQADLAFVDYPTAQQQAYVATHS</sequence>
<dbReference type="SUPFAM" id="SSF46565">
    <property type="entry name" value="Chaperone J-domain"/>
    <property type="match status" value="1"/>
</dbReference>
<dbReference type="Gene3D" id="1.10.287.110">
    <property type="entry name" value="DnaJ domain"/>
    <property type="match status" value="1"/>
</dbReference>
<evidence type="ECO:0000256" key="3">
    <source>
        <dbReference type="ARBA" id="ARBA00022490"/>
    </source>
</evidence>
<dbReference type="GO" id="GO:0000390">
    <property type="term" value="P:spliceosomal complex disassembly"/>
    <property type="evidence" value="ECO:0007669"/>
    <property type="project" value="TreeGrafter"/>
</dbReference>
<feature type="domain" description="J" evidence="7">
    <location>
        <begin position="8"/>
        <end position="76"/>
    </location>
</feature>
<evidence type="ECO:0000259" key="7">
    <source>
        <dbReference type="PROSITE" id="PS50076"/>
    </source>
</evidence>
<feature type="compositionally biased region" description="Basic and acidic residues" evidence="6">
    <location>
        <begin position="362"/>
        <end position="376"/>
    </location>
</feature>
<evidence type="ECO:0000256" key="1">
    <source>
        <dbReference type="ARBA" id="ARBA00004123"/>
    </source>
</evidence>
<dbReference type="PANTHER" id="PTHR44313:SF1">
    <property type="entry name" value="DNAJ HOMOLOG SUBFAMILY C MEMBER 17"/>
    <property type="match status" value="1"/>
</dbReference>
<dbReference type="PANTHER" id="PTHR44313">
    <property type="entry name" value="DNAJ HOMOLOG SUBFAMILY C MEMBER 17"/>
    <property type="match status" value="1"/>
</dbReference>
<dbReference type="Proteomes" id="UP001140453">
    <property type="component" value="Unassembled WGS sequence"/>
</dbReference>
<organism evidence="8 9">
    <name type="scientific">Gnomoniopsis smithogilvyi</name>
    <dbReference type="NCBI Taxonomy" id="1191159"/>
    <lineage>
        <taxon>Eukaryota</taxon>
        <taxon>Fungi</taxon>
        <taxon>Dikarya</taxon>
        <taxon>Ascomycota</taxon>
        <taxon>Pezizomycotina</taxon>
        <taxon>Sordariomycetes</taxon>
        <taxon>Sordariomycetidae</taxon>
        <taxon>Diaporthales</taxon>
        <taxon>Gnomoniaceae</taxon>
        <taxon>Gnomoniopsis</taxon>
    </lineage>
</organism>